<accession>A0A0E9TCI1</accession>
<dbReference type="EMBL" id="GBXM01057420">
    <property type="protein sequence ID" value="JAH51157.1"/>
    <property type="molecule type" value="Transcribed_RNA"/>
</dbReference>
<organism evidence="1">
    <name type="scientific">Anguilla anguilla</name>
    <name type="common">European freshwater eel</name>
    <name type="synonym">Muraena anguilla</name>
    <dbReference type="NCBI Taxonomy" id="7936"/>
    <lineage>
        <taxon>Eukaryota</taxon>
        <taxon>Metazoa</taxon>
        <taxon>Chordata</taxon>
        <taxon>Craniata</taxon>
        <taxon>Vertebrata</taxon>
        <taxon>Euteleostomi</taxon>
        <taxon>Actinopterygii</taxon>
        <taxon>Neopterygii</taxon>
        <taxon>Teleostei</taxon>
        <taxon>Anguilliformes</taxon>
        <taxon>Anguillidae</taxon>
        <taxon>Anguilla</taxon>
    </lineage>
</organism>
<evidence type="ECO:0000313" key="1">
    <source>
        <dbReference type="EMBL" id="JAH51157.1"/>
    </source>
</evidence>
<reference evidence="1" key="1">
    <citation type="submission" date="2014-11" db="EMBL/GenBank/DDBJ databases">
        <authorList>
            <person name="Amaro Gonzalez C."/>
        </authorList>
    </citation>
    <scope>NUCLEOTIDE SEQUENCE</scope>
</reference>
<protein>
    <submittedName>
        <fullName evidence="1">Uncharacterized protein</fullName>
    </submittedName>
</protein>
<dbReference type="AlphaFoldDB" id="A0A0E9TCI1"/>
<name>A0A0E9TCI1_ANGAN</name>
<dbReference type="EMBL" id="GBXM01042272">
    <property type="protein sequence ID" value="JAH66305.1"/>
    <property type="molecule type" value="Transcribed_RNA"/>
</dbReference>
<proteinExistence type="predicted"/>
<sequence length="49" mass="5526">MWGNDRVPSSRWATGTVRQTVYTNKRALPFGTNSETSPDHILQRAVSVH</sequence>
<reference evidence="1" key="2">
    <citation type="journal article" date="2015" name="Fish Shellfish Immunol.">
        <title>Early steps in the European eel (Anguilla anguilla)-Vibrio vulnificus interaction in the gills: Role of the RtxA13 toxin.</title>
        <authorList>
            <person name="Callol A."/>
            <person name="Pajuelo D."/>
            <person name="Ebbesson L."/>
            <person name="Teles M."/>
            <person name="MacKenzie S."/>
            <person name="Amaro C."/>
        </authorList>
    </citation>
    <scope>NUCLEOTIDE SEQUENCE</scope>
</reference>